<dbReference type="CDD" id="cd13190">
    <property type="entry name" value="FERM_C_FAK1"/>
    <property type="match status" value="1"/>
</dbReference>
<dbReference type="SUPFAM" id="SSF47031">
    <property type="entry name" value="Second domain of FERM"/>
    <property type="match status" value="1"/>
</dbReference>
<organism evidence="2 3">
    <name type="scientific">Limulus polyphemus</name>
    <name type="common">Atlantic horseshoe crab</name>
    <dbReference type="NCBI Taxonomy" id="6850"/>
    <lineage>
        <taxon>Eukaryota</taxon>
        <taxon>Metazoa</taxon>
        <taxon>Ecdysozoa</taxon>
        <taxon>Arthropoda</taxon>
        <taxon>Chelicerata</taxon>
        <taxon>Merostomata</taxon>
        <taxon>Xiphosura</taxon>
        <taxon>Limulidae</taxon>
        <taxon>Limulus</taxon>
    </lineage>
</organism>
<dbReference type="Proteomes" id="UP000694941">
    <property type="component" value="Unplaced"/>
</dbReference>
<dbReference type="InterPro" id="IPR041784">
    <property type="entry name" value="FAK1/PYK2_FERM_C"/>
</dbReference>
<dbReference type="InterPro" id="IPR019749">
    <property type="entry name" value="Band_41_domain"/>
</dbReference>
<dbReference type="PROSITE" id="PS50057">
    <property type="entry name" value="FERM_3"/>
    <property type="match status" value="1"/>
</dbReference>
<sequence length="391" mass="44499">MQDGKAELWERGTPLLSGSHTLVQNPDASMTLEKIEKSTLKIFLCNGTCNIVKFGDATDVRGIIHLICSRLSDGPRPFESLYGLRLSHITSEETYWLHVDTTMYQVLEKYQSRHPADQWRYDLRVRYLPQDLREIFEKDRVTFQYFYEQIKNEFLKLENSVDQELALQLCCIEISVLAGSTDLGFDVSSADRLMSLVLKERDCPKTLRKLIQSHFKKFASLSEVDCMFKFLECVCPLLRYDRETFKCALGTGWSVPVELVIGPEVGISYQTDAQPNHMASFQHVQSIQTVMNEYETGNKSVIQLKIAGAPEMLSISCPSLAVAESIADLIDGYCRLAHGTKSSFWNRKDAHPPRYSLTGKDYELCRLRICLGEIIGEGQFGDVHKGTYKCK</sequence>
<dbReference type="PANTHER" id="PTHR46221:SF9">
    <property type="entry name" value="NON-SPECIFIC PROTEIN-TYROSINE KINASE"/>
    <property type="match status" value="1"/>
</dbReference>
<dbReference type="InterPro" id="IPR019748">
    <property type="entry name" value="FERM_central"/>
</dbReference>
<accession>A0ABM1TQ66</accession>
<feature type="non-terminal residue" evidence="3">
    <location>
        <position position="391"/>
    </location>
</feature>
<feature type="domain" description="FERM" evidence="1">
    <location>
        <begin position="38"/>
        <end position="341"/>
    </location>
</feature>
<dbReference type="Pfam" id="PF00373">
    <property type="entry name" value="FERM_M"/>
    <property type="match status" value="1"/>
</dbReference>
<evidence type="ECO:0000259" key="1">
    <source>
        <dbReference type="PROSITE" id="PS50057"/>
    </source>
</evidence>
<reference evidence="3" key="1">
    <citation type="submission" date="2025-08" db="UniProtKB">
        <authorList>
            <consortium name="RefSeq"/>
        </authorList>
    </citation>
    <scope>IDENTIFICATION</scope>
    <source>
        <tissue evidence="3">Muscle</tissue>
    </source>
</reference>
<dbReference type="Gene3D" id="1.20.80.10">
    <property type="match status" value="1"/>
</dbReference>
<keyword evidence="2" id="KW-1185">Reference proteome</keyword>
<gene>
    <name evidence="3" type="primary">LOC106473908</name>
</gene>
<dbReference type="CDD" id="cd14473">
    <property type="entry name" value="FERM_B-lobe"/>
    <property type="match status" value="1"/>
</dbReference>
<dbReference type="InterPro" id="IPR041390">
    <property type="entry name" value="FADK_N"/>
</dbReference>
<dbReference type="InterPro" id="IPR049385">
    <property type="entry name" value="FAK1-like_FERM_C"/>
</dbReference>
<dbReference type="PANTHER" id="PTHR46221">
    <property type="entry name" value="FERM AND PDZ DOMAIN-CONTAINING PROTEIN FAMILY MEMBER"/>
    <property type="match status" value="1"/>
</dbReference>
<protein>
    <submittedName>
        <fullName evidence="3">Focal adhesion kinase 1-like</fullName>
    </submittedName>
</protein>
<proteinExistence type="predicted"/>
<dbReference type="SUPFAM" id="SSF54236">
    <property type="entry name" value="Ubiquitin-like"/>
    <property type="match status" value="1"/>
</dbReference>
<dbReference type="GeneID" id="106473908"/>
<dbReference type="InterPro" id="IPR000299">
    <property type="entry name" value="FERM_domain"/>
</dbReference>
<dbReference type="SUPFAM" id="SSF50729">
    <property type="entry name" value="PH domain-like"/>
    <property type="match status" value="1"/>
</dbReference>
<dbReference type="Pfam" id="PF21477">
    <property type="entry name" value="FERM_C_FAK1"/>
    <property type="match status" value="1"/>
</dbReference>
<dbReference type="InterPro" id="IPR029071">
    <property type="entry name" value="Ubiquitin-like_domsf"/>
</dbReference>
<dbReference type="InterPro" id="IPR014352">
    <property type="entry name" value="FERM/acyl-CoA-bd_prot_sf"/>
</dbReference>
<evidence type="ECO:0000313" key="3">
    <source>
        <dbReference type="RefSeq" id="XP_022258022.1"/>
    </source>
</evidence>
<name>A0ABM1TQ66_LIMPO</name>
<evidence type="ECO:0000313" key="2">
    <source>
        <dbReference type="Proteomes" id="UP000694941"/>
    </source>
</evidence>
<dbReference type="Gene3D" id="3.10.20.90">
    <property type="entry name" value="Phosphatidylinositol 3-kinase Catalytic Subunit, Chain A, domain 1"/>
    <property type="match status" value="1"/>
</dbReference>
<dbReference type="Pfam" id="PF18038">
    <property type="entry name" value="FERM_N_2"/>
    <property type="match status" value="1"/>
</dbReference>
<dbReference type="Gene3D" id="2.30.29.30">
    <property type="entry name" value="Pleckstrin-homology domain (PH domain)/Phosphotyrosine-binding domain (PTB)"/>
    <property type="match status" value="1"/>
</dbReference>
<dbReference type="InterPro" id="IPR035963">
    <property type="entry name" value="FERM_2"/>
</dbReference>
<dbReference type="RefSeq" id="XP_022258022.1">
    <property type="nucleotide sequence ID" value="XM_022402314.1"/>
</dbReference>
<dbReference type="SMART" id="SM00295">
    <property type="entry name" value="B41"/>
    <property type="match status" value="1"/>
</dbReference>
<dbReference type="InterPro" id="IPR011993">
    <property type="entry name" value="PH-like_dom_sf"/>
</dbReference>
<dbReference type="Gene3D" id="3.30.200.20">
    <property type="entry name" value="Phosphorylase Kinase, domain 1"/>
    <property type="match status" value="1"/>
</dbReference>